<keyword evidence="1" id="KW-0813">Transport</keyword>
<dbReference type="InterPro" id="IPR013783">
    <property type="entry name" value="Ig-like_fold"/>
</dbReference>
<dbReference type="NCBIfam" id="TIGR02745">
    <property type="entry name" value="ccoG_rdxA_fixG"/>
    <property type="match status" value="1"/>
</dbReference>
<protein>
    <submittedName>
        <fullName evidence="9">Cytochrome c oxidase accessory protein CcoG</fullName>
    </submittedName>
</protein>
<dbReference type="GO" id="GO:0046872">
    <property type="term" value="F:metal ion binding"/>
    <property type="evidence" value="ECO:0007669"/>
    <property type="project" value="UniProtKB-KW"/>
</dbReference>
<keyword evidence="7" id="KW-1133">Transmembrane helix</keyword>
<evidence type="ECO:0000313" key="9">
    <source>
        <dbReference type="EMBL" id="MVN90586.1"/>
    </source>
</evidence>
<evidence type="ECO:0000259" key="8">
    <source>
        <dbReference type="PROSITE" id="PS51379"/>
    </source>
</evidence>
<evidence type="ECO:0000256" key="3">
    <source>
        <dbReference type="ARBA" id="ARBA00022723"/>
    </source>
</evidence>
<organism evidence="9 10">
    <name type="scientific">Mucilaginibacter aquatilis</name>
    <dbReference type="NCBI Taxonomy" id="1517760"/>
    <lineage>
        <taxon>Bacteria</taxon>
        <taxon>Pseudomonadati</taxon>
        <taxon>Bacteroidota</taxon>
        <taxon>Sphingobacteriia</taxon>
        <taxon>Sphingobacteriales</taxon>
        <taxon>Sphingobacteriaceae</taxon>
        <taxon>Mucilaginibacter</taxon>
    </lineage>
</organism>
<dbReference type="Gene3D" id="2.60.40.10">
    <property type="entry name" value="Immunoglobulins"/>
    <property type="match status" value="1"/>
</dbReference>
<dbReference type="PANTHER" id="PTHR30176:SF3">
    <property type="entry name" value="FERREDOXIN-TYPE PROTEIN NAPH"/>
    <property type="match status" value="1"/>
</dbReference>
<dbReference type="InterPro" id="IPR017896">
    <property type="entry name" value="4Fe4S_Fe-S-bd"/>
</dbReference>
<proteinExistence type="predicted"/>
<keyword evidence="5" id="KW-0408">Iron</keyword>
<keyword evidence="6" id="KW-0411">Iron-sulfur</keyword>
<evidence type="ECO:0000256" key="1">
    <source>
        <dbReference type="ARBA" id="ARBA00022448"/>
    </source>
</evidence>
<dbReference type="Pfam" id="PF13746">
    <property type="entry name" value="Fer4_18"/>
    <property type="match status" value="1"/>
</dbReference>
<feature type="transmembrane region" description="Helical" evidence="7">
    <location>
        <begin position="154"/>
        <end position="173"/>
    </location>
</feature>
<dbReference type="PANTHER" id="PTHR30176">
    <property type="entry name" value="FERREDOXIN-TYPE PROTEIN NAPH"/>
    <property type="match status" value="1"/>
</dbReference>
<feature type="transmembrane region" description="Helical" evidence="7">
    <location>
        <begin position="35"/>
        <end position="52"/>
    </location>
</feature>
<dbReference type="InterPro" id="IPR032879">
    <property type="entry name" value="FixG_C"/>
</dbReference>
<dbReference type="PROSITE" id="PS00198">
    <property type="entry name" value="4FE4S_FER_1"/>
    <property type="match status" value="1"/>
</dbReference>
<feature type="transmembrane region" description="Helical" evidence="7">
    <location>
        <begin position="327"/>
        <end position="346"/>
    </location>
</feature>
<dbReference type="GO" id="GO:0051539">
    <property type="term" value="F:4 iron, 4 sulfur cluster binding"/>
    <property type="evidence" value="ECO:0007669"/>
    <property type="project" value="UniProtKB-KW"/>
</dbReference>
<evidence type="ECO:0000256" key="2">
    <source>
        <dbReference type="ARBA" id="ARBA00022485"/>
    </source>
</evidence>
<dbReference type="InterPro" id="IPR014116">
    <property type="entry name" value="Cyt_c_oxidase_cbb3_FixG"/>
</dbReference>
<evidence type="ECO:0000256" key="6">
    <source>
        <dbReference type="ARBA" id="ARBA00023014"/>
    </source>
</evidence>
<accession>A0A6I4IAP9</accession>
<dbReference type="RefSeq" id="WP_157540364.1">
    <property type="nucleotide sequence ID" value="NZ_WQLA01000002.1"/>
</dbReference>
<dbReference type="GO" id="GO:0005886">
    <property type="term" value="C:plasma membrane"/>
    <property type="evidence" value="ECO:0007669"/>
    <property type="project" value="TreeGrafter"/>
</dbReference>
<comment type="caution">
    <text evidence="9">The sequence shown here is derived from an EMBL/GenBank/DDBJ whole genome shotgun (WGS) entry which is preliminary data.</text>
</comment>
<feature type="domain" description="4Fe-4S ferredoxin-type" evidence="8">
    <location>
        <begin position="249"/>
        <end position="278"/>
    </location>
</feature>
<dbReference type="Proteomes" id="UP000434850">
    <property type="component" value="Unassembled WGS sequence"/>
</dbReference>
<dbReference type="Gene3D" id="3.30.70.20">
    <property type="match status" value="1"/>
</dbReference>
<keyword evidence="7" id="KW-0472">Membrane</keyword>
<name>A0A6I4IAP9_9SPHI</name>
<dbReference type="Pfam" id="PF11614">
    <property type="entry name" value="FixG_C"/>
    <property type="match status" value="1"/>
</dbReference>
<dbReference type="PROSITE" id="PS51379">
    <property type="entry name" value="4FE4S_FER_2"/>
    <property type="match status" value="1"/>
</dbReference>
<dbReference type="InterPro" id="IPR017900">
    <property type="entry name" value="4Fe4S_Fe_S_CS"/>
</dbReference>
<evidence type="ECO:0000256" key="7">
    <source>
        <dbReference type="SAM" id="Phobius"/>
    </source>
</evidence>
<reference evidence="9 10" key="1">
    <citation type="submission" date="2019-12" db="EMBL/GenBank/DDBJ databases">
        <title>Mucilaginibacter sp. HME9299 genome sequencing and assembly.</title>
        <authorList>
            <person name="Kang H."/>
            <person name="Kim H."/>
            <person name="Joh K."/>
        </authorList>
    </citation>
    <scope>NUCLEOTIDE SEQUENCE [LARGE SCALE GENOMIC DNA]</scope>
    <source>
        <strain evidence="9 10">HME9299</strain>
    </source>
</reference>
<keyword evidence="10" id="KW-1185">Reference proteome</keyword>
<gene>
    <name evidence="9" type="primary">ccoG</name>
    <name evidence="9" type="ORF">GO816_05555</name>
</gene>
<dbReference type="OrthoDB" id="9811700at2"/>
<feature type="transmembrane region" description="Helical" evidence="7">
    <location>
        <begin position="185"/>
        <end position="206"/>
    </location>
</feature>
<dbReference type="SUPFAM" id="SSF54862">
    <property type="entry name" value="4Fe-4S ferredoxins"/>
    <property type="match status" value="1"/>
</dbReference>
<keyword evidence="2" id="KW-0004">4Fe-4S</keyword>
<keyword evidence="4" id="KW-0249">Electron transport</keyword>
<keyword evidence="3" id="KW-0479">Metal-binding</keyword>
<dbReference type="EMBL" id="WQLA01000002">
    <property type="protein sequence ID" value="MVN90586.1"/>
    <property type="molecule type" value="Genomic_DNA"/>
</dbReference>
<feature type="transmembrane region" description="Helical" evidence="7">
    <location>
        <begin position="79"/>
        <end position="105"/>
    </location>
</feature>
<dbReference type="InterPro" id="IPR051684">
    <property type="entry name" value="Electron_Trans/Redox"/>
</dbReference>
<dbReference type="Pfam" id="PF12801">
    <property type="entry name" value="Fer4_5"/>
    <property type="match status" value="1"/>
</dbReference>
<keyword evidence="7" id="KW-0812">Transmembrane</keyword>
<sequence length="458" mass="52099">MLLSETSKLDAATDGKRKWMYPLVRKGKLYQYRSWLSYIFLALFFTAPYLRINGNPVLLFNVLDRRFVILGQVFWPQDFFLFVLAMLAFVVCIVLFTMAFGRVFCGWICPQTVFMEMVFRKIEIWIEGDARQRRKLDEGSWTAEKIGKKTGKHLLFLVLSFFIANTFLAYVIGSDALMNIITEPVNLHLSGFIAIWIFALVFYLVYSQVREIVCTVICPYGRLQTVLTDKHTLMVAYNNVRGEPRGKRSRDKNNQKGDCVDCGLCVDVCPTGIDIRNGTQLECINCTVCIDACNQVMEKINREVNLIGFYSEEIIEKGSKPRFTAKMGAYSAVMVILMGVLSYFTLQRSDIDITVLRSAGLLYQEQPGGYISNIYSADLINKTNTSQQITLEADNPAVKIKYIQPVKTLNKEESARTTFFIIMPANTIHEAKTNIHLKVMQGKTVMGETKTTFIGPIN</sequence>
<evidence type="ECO:0000256" key="4">
    <source>
        <dbReference type="ARBA" id="ARBA00022982"/>
    </source>
</evidence>
<dbReference type="AlphaFoldDB" id="A0A6I4IAP9"/>
<evidence type="ECO:0000256" key="5">
    <source>
        <dbReference type="ARBA" id="ARBA00023004"/>
    </source>
</evidence>
<evidence type="ECO:0000313" key="10">
    <source>
        <dbReference type="Proteomes" id="UP000434850"/>
    </source>
</evidence>